<dbReference type="AlphaFoldDB" id="A0A0F9WXH2"/>
<accession>A0A0F9WXH2</accession>
<sequence length="122" mass="14125">MITRHNDRKQLIDFLINRWQSITGFAALEKVHNASCRFAKENGMPPPQEPIITIPQACHQIEVIKHRIIEILPEVGFIDYDYEAPAPLNPNDFVEVFIADHYQCISKVKAVIKKMQIDESRK</sequence>
<organism evidence="1">
    <name type="scientific">marine sediment metagenome</name>
    <dbReference type="NCBI Taxonomy" id="412755"/>
    <lineage>
        <taxon>unclassified sequences</taxon>
        <taxon>metagenomes</taxon>
        <taxon>ecological metagenomes</taxon>
    </lineage>
</organism>
<evidence type="ECO:0000313" key="1">
    <source>
        <dbReference type="EMBL" id="KKN91116.1"/>
    </source>
</evidence>
<comment type="caution">
    <text evidence="1">The sequence shown here is derived from an EMBL/GenBank/DDBJ whole genome shotgun (WGS) entry which is preliminary data.</text>
</comment>
<dbReference type="EMBL" id="LAZR01000105">
    <property type="protein sequence ID" value="KKN91116.1"/>
    <property type="molecule type" value="Genomic_DNA"/>
</dbReference>
<reference evidence="1" key="1">
    <citation type="journal article" date="2015" name="Nature">
        <title>Complex archaea that bridge the gap between prokaryotes and eukaryotes.</title>
        <authorList>
            <person name="Spang A."/>
            <person name="Saw J.H."/>
            <person name="Jorgensen S.L."/>
            <person name="Zaremba-Niedzwiedzka K."/>
            <person name="Martijn J."/>
            <person name="Lind A.E."/>
            <person name="van Eijk R."/>
            <person name="Schleper C."/>
            <person name="Guy L."/>
            <person name="Ettema T.J."/>
        </authorList>
    </citation>
    <scope>NUCLEOTIDE SEQUENCE</scope>
</reference>
<name>A0A0F9WXH2_9ZZZZ</name>
<gene>
    <name evidence="1" type="ORF">LCGC14_0219810</name>
</gene>
<protein>
    <submittedName>
        <fullName evidence="1">Uncharacterized protein</fullName>
    </submittedName>
</protein>
<proteinExistence type="predicted"/>